<dbReference type="Proteomes" id="UP000265520">
    <property type="component" value="Unassembled WGS sequence"/>
</dbReference>
<reference evidence="1 2" key="1">
    <citation type="journal article" date="2018" name="Front. Plant Sci.">
        <title>Red Clover (Trifolium pratense) and Zigzag Clover (T. medium) - A Picture of Genomic Similarities and Differences.</title>
        <authorList>
            <person name="Dluhosova J."/>
            <person name="Istvanek J."/>
            <person name="Nedelnik J."/>
            <person name="Repkova J."/>
        </authorList>
    </citation>
    <scope>NUCLEOTIDE SEQUENCE [LARGE SCALE GENOMIC DNA]</scope>
    <source>
        <strain evidence="2">cv. 10/8</strain>
        <tissue evidence="1">Leaf</tissue>
    </source>
</reference>
<keyword evidence="2" id="KW-1185">Reference proteome</keyword>
<name>A0A392T8Y3_9FABA</name>
<dbReference type="EMBL" id="LXQA010520321">
    <property type="protein sequence ID" value="MCI56907.1"/>
    <property type="molecule type" value="Genomic_DNA"/>
</dbReference>
<evidence type="ECO:0000313" key="2">
    <source>
        <dbReference type="Proteomes" id="UP000265520"/>
    </source>
</evidence>
<organism evidence="1 2">
    <name type="scientific">Trifolium medium</name>
    <dbReference type="NCBI Taxonomy" id="97028"/>
    <lineage>
        <taxon>Eukaryota</taxon>
        <taxon>Viridiplantae</taxon>
        <taxon>Streptophyta</taxon>
        <taxon>Embryophyta</taxon>
        <taxon>Tracheophyta</taxon>
        <taxon>Spermatophyta</taxon>
        <taxon>Magnoliopsida</taxon>
        <taxon>eudicotyledons</taxon>
        <taxon>Gunneridae</taxon>
        <taxon>Pentapetalae</taxon>
        <taxon>rosids</taxon>
        <taxon>fabids</taxon>
        <taxon>Fabales</taxon>
        <taxon>Fabaceae</taxon>
        <taxon>Papilionoideae</taxon>
        <taxon>50 kb inversion clade</taxon>
        <taxon>NPAAA clade</taxon>
        <taxon>Hologalegina</taxon>
        <taxon>IRL clade</taxon>
        <taxon>Trifolieae</taxon>
        <taxon>Trifolium</taxon>
    </lineage>
</organism>
<comment type="caution">
    <text evidence="1">The sequence shown here is derived from an EMBL/GenBank/DDBJ whole genome shotgun (WGS) entry which is preliminary data.</text>
</comment>
<proteinExistence type="predicted"/>
<accession>A0A392T8Y3</accession>
<dbReference type="AlphaFoldDB" id="A0A392T8Y3"/>
<evidence type="ECO:0000313" key="1">
    <source>
        <dbReference type="EMBL" id="MCI56907.1"/>
    </source>
</evidence>
<protein>
    <submittedName>
        <fullName evidence="1">Uncharacterized protein</fullName>
    </submittedName>
</protein>
<feature type="non-terminal residue" evidence="1">
    <location>
        <position position="1"/>
    </location>
</feature>
<sequence length="62" mass="6873">NTVEIGTASVILEYRTASGGDLGESPLIGEILLEVDMIVAEIEEDFRRVVRVSVARWLEEIL</sequence>